<dbReference type="AlphaFoldDB" id="A0A3N0X9V6"/>
<name>A0A3N0X9V6_9FLAO</name>
<gene>
    <name evidence="1" type="ORF">EGH73_09810</name>
</gene>
<comment type="caution">
    <text evidence="1">The sequence shown here is derived from an EMBL/GenBank/DDBJ whole genome shotgun (WGS) entry which is preliminary data.</text>
</comment>
<accession>A0A3N0X9V6</accession>
<evidence type="ECO:0008006" key="3">
    <source>
        <dbReference type="Google" id="ProtNLM"/>
    </source>
</evidence>
<organism evidence="1 2">
    <name type="scientific">Epilithonimonas hominis</name>
    <dbReference type="NCBI Taxonomy" id="420404"/>
    <lineage>
        <taxon>Bacteria</taxon>
        <taxon>Pseudomonadati</taxon>
        <taxon>Bacteroidota</taxon>
        <taxon>Flavobacteriia</taxon>
        <taxon>Flavobacteriales</taxon>
        <taxon>Weeksellaceae</taxon>
        <taxon>Chryseobacterium group</taxon>
        <taxon>Epilithonimonas</taxon>
    </lineage>
</organism>
<proteinExistence type="predicted"/>
<reference evidence="2" key="1">
    <citation type="submission" date="2018-11" db="EMBL/GenBank/DDBJ databases">
        <title>Proposal to divide the Flavobacteriaceae and reorganize its genera based on Amino Acid Identity values calculated from whole genome sequences.</title>
        <authorList>
            <person name="Nicholson A.C."/>
            <person name="Gulvik C.A."/>
            <person name="Whitney A.M."/>
            <person name="Humrighouse B.W."/>
            <person name="Bell M."/>
            <person name="Holmes B."/>
            <person name="Steigerwalt A."/>
            <person name="Villarma A."/>
            <person name="Sheth M."/>
            <person name="Batra D."/>
            <person name="Pryor J."/>
            <person name="Bernardet J.-F."/>
            <person name="Hugo C."/>
            <person name="Kampfer P."/>
            <person name="Newman J."/>
            <person name="Mcquiston J."/>
        </authorList>
    </citation>
    <scope>NUCLEOTIDE SEQUENCE [LARGE SCALE GENOMIC DNA]</scope>
    <source>
        <strain evidence="2">DSM 22165</strain>
    </source>
</reference>
<dbReference type="EMBL" id="RJTU01000062">
    <property type="protein sequence ID" value="ROI13129.1"/>
    <property type="molecule type" value="Genomic_DNA"/>
</dbReference>
<sequence>MRYEKFAKNFWNTYDYQTLGITSVAMYLYLIWQMEKLQTENFSLSDSQISKDLGIRRNTVKICRDKLRASGLLDYEIPKGGSVYYDFKFNKSLINNEAKEELKSEKKVPPKSKNVSSEINFTKPKSIKRSSIHQLSQSQISDLQSQIPTFAEFLAFAKTVEFYEDHLENLLKEKYDAWMENCWKNNLGKPITNWKLSLKNAIPFLKNNPVETVSLNQVPKIERPAN</sequence>
<evidence type="ECO:0000313" key="1">
    <source>
        <dbReference type="EMBL" id="ROI13129.1"/>
    </source>
</evidence>
<dbReference type="Proteomes" id="UP000267623">
    <property type="component" value="Unassembled WGS sequence"/>
</dbReference>
<dbReference type="RefSeq" id="WP_123281685.1">
    <property type="nucleotide sequence ID" value="NZ_RJTU01000062.1"/>
</dbReference>
<protein>
    <recommendedName>
        <fullName evidence="3">Helix-turn-helix domain-containing protein</fullName>
    </recommendedName>
</protein>
<evidence type="ECO:0000313" key="2">
    <source>
        <dbReference type="Proteomes" id="UP000267623"/>
    </source>
</evidence>